<gene>
    <name evidence="7" type="ORF">N478_19855</name>
</gene>
<dbReference type="PIRSF" id="PIRSF006324">
    <property type="entry name" value="LeuE"/>
    <property type="match status" value="1"/>
</dbReference>
<dbReference type="Pfam" id="PF01810">
    <property type="entry name" value="LysE"/>
    <property type="match status" value="1"/>
</dbReference>
<dbReference type="Proteomes" id="UP000076661">
    <property type="component" value="Unassembled WGS sequence"/>
</dbReference>
<dbReference type="RefSeq" id="WP_063381330.1">
    <property type="nucleotide sequence ID" value="NZ_AUXX01000016.1"/>
</dbReference>
<proteinExistence type="predicted"/>
<feature type="transmembrane region" description="Helical" evidence="6">
    <location>
        <begin position="6"/>
        <end position="28"/>
    </location>
</feature>
<feature type="transmembrane region" description="Helical" evidence="6">
    <location>
        <begin position="40"/>
        <end position="65"/>
    </location>
</feature>
<dbReference type="PANTHER" id="PTHR30086">
    <property type="entry name" value="ARGININE EXPORTER PROTEIN ARGO"/>
    <property type="match status" value="1"/>
</dbReference>
<keyword evidence="3 6" id="KW-0812">Transmembrane</keyword>
<evidence type="ECO:0000313" key="8">
    <source>
        <dbReference type="Proteomes" id="UP000076661"/>
    </source>
</evidence>
<sequence>MSIEVLLSFVVASLALCFTPGPAVLLVVSQSLLNGKKAVLPMILGIASGDLIALSCSLLGIGAVLSASATAFNVLKYAGAVYLVYLGVRAWRQANNNASIESNQVKYSGFKLFRDSVLVTALNPKGLIFFMAFLPLFINPEKSIAEQMLILGFTFISVSLVSSSTYAICAHKVRASVASRRGQRLFKRLSGGMLVGAGGITATLER</sequence>
<evidence type="ECO:0000256" key="5">
    <source>
        <dbReference type="ARBA" id="ARBA00023136"/>
    </source>
</evidence>
<feature type="transmembrane region" description="Helical" evidence="6">
    <location>
        <begin position="150"/>
        <end position="173"/>
    </location>
</feature>
<evidence type="ECO:0000256" key="3">
    <source>
        <dbReference type="ARBA" id="ARBA00022692"/>
    </source>
</evidence>
<evidence type="ECO:0000256" key="2">
    <source>
        <dbReference type="ARBA" id="ARBA00022475"/>
    </source>
</evidence>
<accession>A0A167MWY8</accession>
<comment type="caution">
    <text evidence="7">The sequence shown here is derived from an EMBL/GenBank/DDBJ whole genome shotgun (WGS) entry which is preliminary data.</text>
</comment>
<name>A0A167MWY8_9GAMM</name>
<keyword evidence="2" id="KW-1003">Cell membrane</keyword>
<feature type="transmembrane region" description="Helical" evidence="6">
    <location>
        <begin position="71"/>
        <end position="91"/>
    </location>
</feature>
<keyword evidence="4 6" id="KW-1133">Transmembrane helix</keyword>
<dbReference type="GO" id="GO:0005886">
    <property type="term" value="C:plasma membrane"/>
    <property type="evidence" value="ECO:0007669"/>
    <property type="project" value="UniProtKB-SubCell"/>
</dbReference>
<comment type="subcellular location">
    <subcellularLocation>
        <location evidence="1">Cell membrane</location>
        <topology evidence="1">Multi-pass membrane protein</topology>
    </subcellularLocation>
</comment>
<evidence type="ECO:0000256" key="4">
    <source>
        <dbReference type="ARBA" id="ARBA00022989"/>
    </source>
</evidence>
<reference evidence="7 8" key="1">
    <citation type="submission" date="2013-07" db="EMBL/GenBank/DDBJ databases">
        <title>Comparative Genomic and Metabolomic Analysis of Twelve Strains of Pseudoalteromonas luteoviolacea.</title>
        <authorList>
            <person name="Vynne N.G."/>
            <person name="Mansson M."/>
            <person name="Gram L."/>
        </authorList>
    </citation>
    <scope>NUCLEOTIDE SEQUENCE [LARGE SCALE GENOMIC DNA]</scope>
    <source>
        <strain evidence="7 8">S4060-1</strain>
    </source>
</reference>
<evidence type="ECO:0000313" key="7">
    <source>
        <dbReference type="EMBL" id="KZN67078.1"/>
    </source>
</evidence>
<dbReference type="GO" id="GO:0015171">
    <property type="term" value="F:amino acid transmembrane transporter activity"/>
    <property type="evidence" value="ECO:0007669"/>
    <property type="project" value="TreeGrafter"/>
</dbReference>
<dbReference type="EMBL" id="AUXX01000016">
    <property type="protein sequence ID" value="KZN67078.1"/>
    <property type="molecule type" value="Genomic_DNA"/>
</dbReference>
<keyword evidence="5 6" id="KW-0472">Membrane</keyword>
<feature type="transmembrane region" description="Helical" evidence="6">
    <location>
        <begin position="112"/>
        <end position="138"/>
    </location>
</feature>
<dbReference type="AlphaFoldDB" id="A0A167MWY8"/>
<dbReference type="InterPro" id="IPR001123">
    <property type="entry name" value="LeuE-type"/>
</dbReference>
<dbReference type="PATRIC" id="fig|1365257.3.peg.2658"/>
<protein>
    <recommendedName>
        <fullName evidence="9">Lysine transporter LysE</fullName>
    </recommendedName>
</protein>
<evidence type="ECO:0000256" key="1">
    <source>
        <dbReference type="ARBA" id="ARBA00004651"/>
    </source>
</evidence>
<evidence type="ECO:0008006" key="9">
    <source>
        <dbReference type="Google" id="ProtNLM"/>
    </source>
</evidence>
<evidence type="ECO:0000256" key="6">
    <source>
        <dbReference type="SAM" id="Phobius"/>
    </source>
</evidence>
<organism evidence="7 8">
    <name type="scientific">Pseudoalteromonas luteoviolacea S4060-1</name>
    <dbReference type="NCBI Taxonomy" id="1365257"/>
    <lineage>
        <taxon>Bacteria</taxon>
        <taxon>Pseudomonadati</taxon>
        <taxon>Pseudomonadota</taxon>
        <taxon>Gammaproteobacteria</taxon>
        <taxon>Alteromonadales</taxon>
        <taxon>Pseudoalteromonadaceae</taxon>
        <taxon>Pseudoalteromonas</taxon>
    </lineage>
</organism>
<dbReference type="PANTHER" id="PTHR30086:SF20">
    <property type="entry name" value="ARGININE EXPORTER PROTEIN ARGO-RELATED"/>
    <property type="match status" value="1"/>
</dbReference>